<accession>A0A1Z1LX00</accession>
<keyword evidence="2" id="KW-1185">Reference proteome</keyword>
<dbReference type="GeneID" id="54980699"/>
<protein>
    <submittedName>
        <fullName evidence="1">Uncharacterized protein</fullName>
    </submittedName>
</protein>
<name>A0A1Z1LX00_9CAUD</name>
<dbReference type="EMBL" id="KY985004">
    <property type="protein sequence ID" value="ARW57190.1"/>
    <property type="molecule type" value="Genomic_DNA"/>
</dbReference>
<evidence type="ECO:0000313" key="2">
    <source>
        <dbReference type="Proteomes" id="UP000226318"/>
    </source>
</evidence>
<gene>
    <name evidence="1" type="primary">1257..1727</name>
</gene>
<evidence type="ECO:0000313" key="1">
    <source>
        <dbReference type="EMBL" id="ARW57190.1"/>
    </source>
</evidence>
<dbReference type="RefSeq" id="YP_009790538.1">
    <property type="nucleotide sequence ID" value="NC_047828.1"/>
</dbReference>
<dbReference type="Proteomes" id="UP000226318">
    <property type="component" value="Segment"/>
</dbReference>
<proteinExistence type="predicted"/>
<dbReference type="KEGG" id="vg:54980699"/>
<sequence length="156" mass="17914">MATITVFLAKDELDGEMSFFAFEHKTGSHWHTYSHYTVISIEAYDGELLTDKLSNFIEAVKASGGCEWKEDHEVMRMFEMVNPVRLESFELDANVTIKVRKSGELLPGMRVLTGYSGRKVWRTVSKIRQRSATCYSVFFDDGWNMMSGSEVKYLTK</sequence>
<reference evidence="2" key="1">
    <citation type="submission" date="2017-04" db="EMBL/GenBank/DDBJ databases">
        <authorList>
            <person name="Fu Q."/>
            <person name="Shan W."/>
            <person name="Wang Z."/>
            <person name="Li S."/>
            <person name="Wang H."/>
            <person name="Sun J."/>
            <person name="Yan Y."/>
        </authorList>
    </citation>
    <scope>NUCLEOTIDE SEQUENCE [LARGE SCALE GENOMIC DNA]</scope>
</reference>
<organism evidence="1 2">
    <name type="scientific">Escherichia phage vB_EcoS_SH2</name>
    <dbReference type="NCBI Taxonomy" id="1983554"/>
    <lineage>
        <taxon>Viruses</taxon>
        <taxon>Duplodnaviria</taxon>
        <taxon>Heunggongvirae</taxon>
        <taxon>Uroviricota</taxon>
        <taxon>Caudoviricetes</taxon>
        <taxon>Drexlerviridae</taxon>
        <taxon>Tunavirinae</taxon>
        <taxon>Tunavirus</taxon>
        <taxon>Tunavirus SH2</taxon>
    </lineage>
</organism>